<dbReference type="GO" id="GO:0004888">
    <property type="term" value="F:transmembrane signaling receptor activity"/>
    <property type="evidence" value="ECO:0007669"/>
    <property type="project" value="InterPro"/>
</dbReference>
<dbReference type="PRINTS" id="PR00253">
    <property type="entry name" value="GABAARECEPTR"/>
</dbReference>
<evidence type="ECO:0000256" key="1">
    <source>
        <dbReference type="SAM" id="Phobius"/>
    </source>
</evidence>
<keyword evidence="1" id="KW-0472">Membrane</keyword>
<organism evidence="3 4">
    <name type="scientific">Pocillopora damicornis</name>
    <name type="common">Cauliflower coral</name>
    <name type="synonym">Millepora damicornis</name>
    <dbReference type="NCBI Taxonomy" id="46731"/>
    <lineage>
        <taxon>Eukaryota</taxon>
        <taxon>Metazoa</taxon>
        <taxon>Cnidaria</taxon>
        <taxon>Anthozoa</taxon>
        <taxon>Hexacorallia</taxon>
        <taxon>Scleractinia</taxon>
        <taxon>Astrocoeniina</taxon>
        <taxon>Pocilloporidae</taxon>
        <taxon>Pocillopora</taxon>
    </lineage>
</organism>
<dbReference type="EMBL" id="RCHS01000927">
    <property type="protein sequence ID" value="RMX56104.1"/>
    <property type="molecule type" value="Genomic_DNA"/>
</dbReference>
<dbReference type="InterPro" id="IPR006029">
    <property type="entry name" value="Neurotrans-gated_channel_TM"/>
</dbReference>
<dbReference type="GO" id="GO:0016020">
    <property type="term" value="C:membrane"/>
    <property type="evidence" value="ECO:0007669"/>
    <property type="project" value="InterPro"/>
</dbReference>
<keyword evidence="1" id="KW-0812">Transmembrane</keyword>
<feature type="domain" description="Neurotransmitter-gated ion-channel transmembrane" evidence="2">
    <location>
        <begin position="2"/>
        <end position="37"/>
    </location>
</feature>
<dbReference type="InterPro" id="IPR006028">
    <property type="entry name" value="GABAA/Glycine_rcpt"/>
</dbReference>
<evidence type="ECO:0000313" key="4">
    <source>
        <dbReference type="Proteomes" id="UP000275408"/>
    </source>
</evidence>
<dbReference type="Pfam" id="PF02932">
    <property type="entry name" value="Neur_chan_memb"/>
    <property type="match status" value="1"/>
</dbReference>
<dbReference type="Proteomes" id="UP000275408">
    <property type="component" value="Unassembled WGS sequence"/>
</dbReference>
<evidence type="ECO:0000313" key="3">
    <source>
        <dbReference type="EMBL" id="RMX56104.1"/>
    </source>
</evidence>
<dbReference type="GO" id="GO:0005216">
    <property type="term" value="F:monoatomic ion channel activity"/>
    <property type="evidence" value="ECO:0007669"/>
    <property type="project" value="InterPro"/>
</dbReference>
<evidence type="ECO:0000259" key="2">
    <source>
        <dbReference type="Pfam" id="PF02932"/>
    </source>
</evidence>
<dbReference type="AlphaFoldDB" id="A0A3M6URB7"/>
<gene>
    <name evidence="3" type="ORF">pdam_00010396</name>
</gene>
<dbReference type="STRING" id="46731.A0A3M6URB7"/>
<comment type="caution">
    <text evidence="3">The sequence shown here is derived from an EMBL/GenBank/DDBJ whole genome shotgun (WGS) entry which is preliminary data.</text>
</comment>
<feature type="transmembrane region" description="Helical" evidence="1">
    <location>
        <begin position="94"/>
        <end position="114"/>
    </location>
</feature>
<dbReference type="SUPFAM" id="SSF90112">
    <property type="entry name" value="Neurotransmitter-gated ion-channel transmembrane pore"/>
    <property type="match status" value="1"/>
</dbReference>
<keyword evidence="1" id="KW-1133">Transmembrane helix</keyword>
<name>A0A3M6URB7_POCDA</name>
<dbReference type="InterPro" id="IPR038050">
    <property type="entry name" value="Neuro_actylchol_rec"/>
</dbReference>
<reference evidence="3 4" key="1">
    <citation type="journal article" date="2018" name="Sci. Rep.">
        <title>Comparative analysis of the Pocillopora damicornis genome highlights role of immune system in coral evolution.</title>
        <authorList>
            <person name="Cunning R."/>
            <person name="Bay R.A."/>
            <person name="Gillette P."/>
            <person name="Baker A.C."/>
            <person name="Traylor-Knowles N."/>
        </authorList>
    </citation>
    <scope>NUCLEOTIDE SEQUENCE [LARGE SCALE GENOMIC DNA]</scope>
    <source>
        <strain evidence="3">RSMAS</strain>
        <tissue evidence="3">Whole animal</tissue>
    </source>
</reference>
<accession>A0A3M6URB7</accession>
<dbReference type="InterPro" id="IPR036719">
    <property type="entry name" value="Neuro-gated_channel_TM_sf"/>
</dbReference>
<proteinExistence type="predicted"/>
<protein>
    <recommendedName>
        <fullName evidence="2">Neurotransmitter-gated ion-channel transmembrane domain-containing protein</fullName>
    </recommendedName>
</protein>
<sequence length="118" mass="13558">MLVVFVSWLSFFVDKNSVPARVSLGITTVLTMTTLIMKLPYPAEISSPEKTSSGEFSNLRSIVDVEKKASISRAQEHLTVIENESNTLDKWSRYIFIPTFIILNFVYWVYYLVLDENI</sequence>
<dbReference type="Gene3D" id="1.20.58.390">
    <property type="entry name" value="Neurotransmitter-gated ion-channel transmembrane domain"/>
    <property type="match status" value="2"/>
</dbReference>
<keyword evidence="4" id="KW-1185">Reference proteome</keyword>